<comment type="caution">
    <text evidence="10">The sequence shown here is derived from an EMBL/GenBank/DDBJ whole genome shotgun (WGS) entry which is preliminary data.</text>
</comment>
<evidence type="ECO:0000313" key="10">
    <source>
        <dbReference type="EMBL" id="KAH7573527.1"/>
    </source>
</evidence>
<keyword evidence="4" id="KW-0964">Secreted</keyword>
<dbReference type="PANTHER" id="PTHR31375">
    <property type="match status" value="1"/>
</dbReference>
<comment type="similarity">
    <text evidence="2 9">Belongs to the glycosyl hydrolase 28 family.</text>
</comment>
<organism evidence="10 11">
    <name type="scientific">Xanthoceras sorbifolium</name>
    <dbReference type="NCBI Taxonomy" id="99658"/>
    <lineage>
        <taxon>Eukaryota</taxon>
        <taxon>Viridiplantae</taxon>
        <taxon>Streptophyta</taxon>
        <taxon>Embryophyta</taxon>
        <taxon>Tracheophyta</taxon>
        <taxon>Spermatophyta</taxon>
        <taxon>Magnoliopsida</taxon>
        <taxon>eudicotyledons</taxon>
        <taxon>Gunneridae</taxon>
        <taxon>Pentapetalae</taxon>
        <taxon>rosids</taxon>
        <taxon>malvids</taxon>
        <taxon>Sapindales</taxon>
        <taxon>Sapindaceae</taxon>
        <taxon>Xanthoceroideae</taxon>
        <taxon>Xanthoceras</taxon>
    </lineage>
</organism>
<accession>A0ABQ8IA68</accession>
<keyword evidence="3" id="KW-0134">Cell wall</keyword>
<dbReference type="EMBL" id="JAFEMO010000003">
    <property type="protein sequence ID" value="KAH7573527.1"/>
    <property type="molecule type" value="Genomic_DNA"/>
</dbReference>
<evidence type="ECO:0000256" key="7">
    <source>
        <dbReference type="ARBA" id="ARBA00023316"/>
    </source>
</evidence>
<dbReference type="SMART" id="SM00710">
    <property type="entry name" value="PbH1"/>
    <property type="match status" value="10"/>
</dbReference>
<evidence type="ECO:0000256" key="3">
    <source>
        <dbReference type="ARBA" id="ARBA00022512"/>
    </source>
</evidence>
<dbReference type="InterPro" id="IPR006626">
    <property type="entry name" value="PbH1"/>
</dbReference>
<evidence type="ECO:0000256" key="5">
    <source>
        <dbReference type="ARBA" id="ARBA00022801"/>
    </source>
</evidence>
<gene>
    <name evidence="10" type="ORF">JRO89_XS03G0165500</name>
</gene>
<keyword evidence="6 9" id="KW-0326">Glycosidase</keyword>
<dbReference type="Gene3D" id="2.160.20.10">
    <property type="entry name" value="Single-stranded right-handed beta-helix, Pectin lyase-like"/>
    <property type="match status" value="2"/>
</dbReference>
<name>A0ABQ8IA68_9ROSI</name>
<evidence type="ECO:0000256" key="2">
    <source>
        <dbReference type="ARBA" id="ARBA00008834"/>
    </source>
</evidence>
<dbReference type="Proteomes" id="UP000827721">
    <property type="component" value="Unassembled WGS sequence"/>
</dbReference>
<keyword evidence="7" id="KW-0961">Cell wall biogenesis/degradation</keyword>
<dbReference type="InterPro" id="IPR000743">
    <property type="entry name" value="Glyco_hydro_28"/>
</dbReference>
<protein>
    <recommendedName>
        <fullName evidence="12">Polygalacturonase</fullName>
    </recommendedName>
</protein>
<evidence type="ECO:0000256" key="4">
    <source>
        <dbReference type="ARBA" id="ARBA00022525"/>
    </source>
</evidence>
<evidence type="ECO:0000313" key="11">
    <source>
        <dbReference type="Proteomes" id="UP000827721"/>
    </source>
</evidence>
<reference evidence="10 11" key="1">
    <citation type="submission" date="2021-02" db="EMBL/GenBank/DDBJ databases">
        <title>Plant Genome Project.</title>
        <authorList>
            <person name="Zhang R.-G."/>
        </authorList>
    </citation>
    <scope>NUCLEOTIDE SEQUENCE [LARGE SCALE GENOMIC DNA]</scope>
    <source>
        <tissue evidence="10">Leaves</tissue>
    </source>
</reference>
<sequence length="757" mass="81690">MFEQEDGQHGGNKHLISVQTSQIPNLVNHLGRSFFLSILFDFEVQPKFGSGDVIEIVRILFKLVNIPLVFRGEDVSPGLTDSPAVPEPLADPPETSLFPGEEIFDVTEYGAVADGDTESSLAWDAACAHAENATFYIPEGTFLLGPVTFSGPCSNKQSPSVKIRGTLMAQPDLDAFPNSDWIEFKQLNGTSVTGGNEETTLDGQGGVEAWKQPSCRKSEKCTELIISLRFSNVSNGNVSNISVSNSKGFHVGFHGCNNINIYNVTITAPGDSPNTDGIHVSHSTNIKITSSRIGVGDDCVSIGPGSINISVTGIHCGPGHGISQNHEMNHFLQSSSVGSLGRNANEKDVKGISVRNCTINCTQNGVRVKTWLGSPASNAFNFTFQDIVMINVSNPIIIDQEYCPSHSCKTAEASLVKLSDIKFKDISGTYNSKSGITLHCSSSVACENIQFADIDLNSTKPENSRQVQFNVKGIESGGRVTKGDAYVAQVCGQGRVDLKLTSGKVLSLHGVLQSIQFINVTNAVMRGITSLNSKGFHIFITMSRNIRLYHLRITAPEDSPNTDGIHISQSNLIKVAKSVISTGDDCIGIIRGASNISIKKVTCGPGHGISVGSLGKFDNELDVKGITVRNCTLIGTTNGVRIKTTEGQNPIRASGMIFQDIFMKDVKRPIVINQLYETKKDSIVKISDVHFTNIWGTSISKVAVDILCSKRFPCENVHFKDINLQYTGTHQSHMPFSSSCVNAKVGYTGCQFPPPCH</sequence>
<dbReference type="SUPFAM" id="SSF51126">
    <property type="entry name" value="Pectin lyase-like"/>
    <property type="match status" value="2"/>
</dbReference>
<comment type="subcellular location">
    <subcellularLocation>
        <location evidence="1">Secreted</location>
        <location evidence="1">Cell wall</location>
    </subcellularLocation>
</comment>
<evidence type="ECO:0000256" key="9">
    <source>
        <dbReference type="RuleBase" id="RU361169"/>
    </source>
</evidence>
<evidence type="ECO:0000256" key="8">
    <source>
        <dbReference type="PROSITE-ProRule" id="PRU10052"/>
    </source>
</evidence>
<dbReference type="Pfam" id="PF00295">
    <property type="entry name" value="Glyco_hydro_28"/>
    <property type="match status" value="2"/>
</dbReference>
<dbReference type="InterPro" id="IPR011050">
    <property type="entry name" value="Pectin_lyase_fold/virulence"/>
</dbReference>
<evidence type="ECO:0000256" key="6">
    <source>
        <dbReference type="ARBA" id="ARBA00023295"/>
    </source>
</evidence>
<dbReference type="PROSITE" id="PS00502">
    <property type="entry name" value="POLYGALACTURONASE"/>
    <property type="match status" value="1"/>
</dbReference>
<evidence type="ECO:0000256" key="1">
    <source>
        <dbReference type="ARBA" id="ARBA00004191"/>
    </source>
</evidence>
<proteinExistence type="inferred from homology"/>
<keyword evidence="11" id="KW-1185">Reference proteome</keyword>
<evidence type="ECO:0008006" key="12">
    <source>
        <dbReference type="Google" id="ProtNLM"/>
    </source>
</evidence>
<feature type="active site" evidence="8">
    <location>
        <position position="607"/>
    </location>
</feature>
<dbReference type="InterPro" id="IPR012334">
    <property type="entry name" value="Pectin_lyas_fold"/>
</dbReference>
<keyword evidence="5 9" id="KW-0378">Hydrolase</keyword>